<feature type="compositionally biased region" description="Low complexity" evidence="1">
    <location>
        <begin position="192"/>
        <end position="203"/>
    </location>
</feature>
<feature type="compositionally biased region" description="Low complexity" evidence="1">
    <location>
        <begin position="112"/>
        <end position="122"/>
    </location>
</feature>
<feature type="region of interest" description="Disordered" evidence="1">
    <location>
        <begin position="110"/>
        <end position="229"/>
    </location>
</feature>
<reference evidence="3 4" key="1">
    <citation type="submission" date="2023-08" db="EMBL/GenBank/DDBJ databases">
        <title>A Necator americanus chromosomal reference genome.</title>
        <authorList>
            <person name="Ilik V."/>
            <person name="Petrzelkova K.J."/>
            <person name="Pardy F."/>
            <person name="Fuh T."/>
            <person name="Niatou-Singa F.S."/>
            <person name="Gouil Q."/>
            <person name="Baker L."/>
            <person name="Ritchie M.E."/>
            <person name="Jex A.R."/>
            <person name="Gazzola D."/>
            <person name="Li H."/>
            <person name="Toshio Fujiwara R."/>
            <person name="Zhan B."/>
            <person name="Aroian R.V."/>
            <person name="Pafco B."/>
            <person name="Schwarz E.M."/>
        </authorList>
    </citation>
    <scope>NUCLEOTIDE SEQUENCE [LARGE SCALE GENOMIC DNA]</scope>
    <source>
        <strain evidence="3 4">Aroian</strain>
        <tissue evidence="3">Whole animal</tissue>
    </source>
</reference>
<gene>
    <name evidence="3" type="primary">Necator_chrIII.g11856</name>
    <name evidence="3" type="ORF">RB195_011090</name>
</gene>
<evidence type="ECO:0000256" key="1">
    <source>
        <dbReference type="SAM" id="MobiDB-lite"/>
    </source>
</evidence>
<feature type="compositionally biased region" description="Basic residues" evidence="1">
    <location>
        <begin position="213"/>
        <end position="222"/>
    </location>
</feature>
<comment type="caution">
    <text evidence="3">The sequence shown here is derived from an EMBL/GenBank/DDBJ whole genome shotgun (WGS) entry which is preliminary data.</text>
</comment>
<feature type="compositionally biased region" description="Gly residues" evidence="1">
    <location>
        <begin position="123"/>
        <end position="134"/>
    </location>
</feature>
<feature type="compositionally biased region" description="Gly residues" evidence="1">
    <location>
        <begin position="165"/>
        <end position="191"/>
    </location>
</feature>
<protein>
    <recommendedName>
        <fullName evidence="2">CX domain-containing protein</fullName>
    </recommendedName>
</protein>
<name>A0ABR1D2M3_NECAM</name>
<proteinExistence type="predicted"/>
<dbReference type="Proteomes" id="UP001303046">
    <property type="component" value="Unassembled WGS sequence"/>
</dbReference>
<dbReference type="EMBL" id="JAVFWL010000003">
    <property type="protein sequence ID" value="KAK6744173.1"/>
    <property type="molecule type" value="Genomic_DNA"/>
</dbReference>
<dbReference type="Pfam" id="PF01705">
    <property type="entry name" value="CX"/>
    <property type="match status" value="1"/>
</dbReference>
<sequence length="345" mass="37429">MPIAASVVSVHLNSSMHHFCSIKAINCHNHGQSFLGLLHDSFLKHSHIHSITLCFTRTCQSLCWRNLQLPTYINYRFKFKRMRSRRAWLLITIILSTLLPPIDSKRGGILGGSRARGSSASRGGSGGALFGGGSKPMRTSSGANAYHRNLGGVHQQRPHQQSHGQGWGGTGGGWGGVGRQGQHGMGSGGWGSRSHSPKSSGLGKILGGITGGRHQHRGHRFSSHGIGSRSRSNTFKNMIVGAAAGYLTYQAGKAIIRSMAGPMMWNNRPYYWGSSYYRPQRGQENICRMPIDPNDPQFGNVYQPDGVTRPHEIVWGCGYYEYCCGYECCRGGGAGAIGYSASVGY</sequence>
<dbReference type="PANTHER" id="PTHR47520:SF11">
    <property type="entry name" value="CX DOMAIN-CONTAINING PROTEIN"/>
    <property type="match status" value="1"/>
</dbReference>
<evidence type="ECO:0000259" key="2">
    <source>
        <dbReference type="Pfam" id="PF01705"/>
    </source>
</evidence>
<dbReference type="PANTHER" id="PTHR47520">
    <property type="entry name" value="CX DOMAIN-CONTAINING PROTEIN-RELATED"/>
    <property type="match status" value="1"/>
</dbReference>
<organism evidence="3 4">
    <name type="scientific">Necator americanus</name>
    <name type="common">Human hookworm</name>
    <dbReference type="NCBI Taxonomy" id="51031"/>
    <lineage>
        <taxon>Eukaryota</taxon>
        <taxon>Metazoa</taxon>
        <taxon>Ecdysozoa</taxon>
        <taxon>Nematoda</taxon>
        <taxon>Chromadorea</taxon>
        <taxon>Rhabditida</taxon>
        <taxon>Rhabditina</taxon>
        <taxon>Rhabditomorpha</taxon>
        <taxon>Strongyloidea</taxon>
        <taxon>Ancylostomatidae</taxon>
        <taxon>Bunostominae</taxon>
        <taxon>Necator</taxon>
    </lineage>
</organism>
<keyword evidence="4" id="KW-1185">Reference proteome</keyword>
<dbReference type="InterPro" id="IPR002619">
    <property type="entry name" value="CX"/>
</dbReference>
<feature type="domain" description="CX" evidence="2">
    <location>
        <begin position="270"/>
        <end position="329"/>
    </location>
</feature>
<evidence type="ECO:0000313" key="3">
    <source>
        <dbReference type="EMBL" id="KAK6744173.1"/>
    </source>
</evidence>
<accession>A0ABR1D2M3</accession>
<evidence type="ECO:0000313" key="4">
    <source>
        <dbReference type="Proteomes" id="UP001303046"/>
    </source>
</evidence>